<dbReference type="InterPro" id="IPR027365">
    <property type="entry name" value="GNAT_acetyltra_YdfB-like"/>
</dbReference>
<proteinExistence type="predicted"/>
<dbReference type="EMBL" id="FOEL01000012">
    <property type="protein sequence ID" value="SER22787.1"/>
    <property type="molecule type" value="Genomic_DNA"/>
</dbReference>
<dbReference type="PANTHER" id="PTHR31143:SF2">
    <property type="entry name" value="FR47-LIKE DOMAIN-CONTAINING PROTEIN-RELATED"/>
    <property type="match status" value="1"/>
</dbReference>
<protein>
    <submittedName>
        <fullName evidence="1">GNAT acetyltransferase</fullName>
    </submittedName>
</protein>
<dbReference type="Pfam" id="PF12746">
    <property type="entry name" value="GNAT_acetyltran"/>
    <property type="match status" value="1"/>
</dbReference>
<dbReference type="Gene3D" id="3.40.630.110">
    <property type="entry name" value="GNAT acetyltransferase-like"/>
    <property type="match status" value="1"/>
</dbReference>
<dbReference type="SUPFAM" id="SSF55729">
    <property type="entry name" value="Acyl-CoA N-acyltransferases (Nat)"/>
    <property type="match status" value="1"/>
</dbReference>
<evidence type="ECO:0000313" key="2">
    <source>
        <dbReference type="Proteomes" id="UP000199410"/>
    </source>
</evidence>
<name>A0A1H9MH50_9BACI</name>
<dbReference type="GO" id="GO:0016740">
    <property type="term" value="F:transferase activity"/>
    <property type="evidence" value="ECO:0007669"/>
    <property type="project" value="UniProtKB-KW"/>
</dbReference>
<dbReference type="Proteomes" id="UP000199410">
    <property type="component" value="Unassembled WGS sequence"/>
</dbReference>
<sequence>MIVELDKADFGKCRELLNEQGQLEAKAVVERINPGRIFVDNRDNPSSGLIWLGNNDGFIFFGSEQNEEFNNELNNLIDNIIIPAAKKVQLKWFEGVGNHEKWNPIIASVFEHRHLGSWLQRVYTLQQGDYKGDTVPIVNHEYELCKISATLLDNKDHSIHNIVFLQSKIEAFWSSTDIFLSKGMGYCIIHHNEIVSTCISGFVAANVHGIDIETIEAHQGKNLAQTLAHHYVQDCLKNNWIAYWDCMDMNKPSVAIAEKIGFRNRFHYTGYEFSL</sequence>
<dbReference type="InterPro" id="IPR016181">
    <property type="entry name" value="Acyl_CoA_acyltransferase"/>
</dbReference>
<dbReference type="Gene3D" id="3.40.630.30">
    <property type="match status" value="1"/>
</dbReference>
<organism evidence="1 2">
    <name type="scientific">Lysinibacillus fusiformis</name>
    <dbReference type="NCBI Taxonomy" id="28031"/>
    <lineage>
        <taxon>Bacteria</taxon>
        <taxon>Bacillati</taxon>
        <taxon>Bacillota</taxon>
        <taxon>Bacilli</taxon>
        <taxon>Bacillales</taxon>
        <taxon>Bacillaceae</taxon>
        <taxon>Lysinibacillus</taxon>
    </lineage>
</organism>
<dbReference type="InterPro" id="IPR042573">
    <property type="entry name" value="GNAT_acetyltra_N"/>
</dbReference>
<accession>A0A1H9MH50</accession>
<dbReference type="PANTHER" id="PTHR31143">
    <property type="match status" value="1"/>
</dbReference>
<gene>
    <name evidence="1" type="ORF">SAMN02787113_03289</name>
</gene>
<reference evidence="1 2" key="1">
    <citation type="submission" date="2016-10" db="EMBL/GenBank/DDBJ databases">
        <authorList>
            <person name="Varghese N."/>
            <person name="Submissions S."/>
        </authorList>
    </citation>
    <scope>NUCLEOTIDE SEQUENCE [LARGE SCALE GENOMIC DNA]</scope>
    <source>
        <strain evidence="1 2">TC-13</strain>
    </source>
</reference>
<comment type="caution">
    <text evidence="1">The sequence shown here is derived from an EMBL/GenBank/DDBJ whole genome shotgun (WGS) entry which is preliminary data.</text>
</comment>
<evidence type="ECO:0000313" key="1">
    <source>
        <dbReference type="EMBL" id="SER22787.1"/>
    </source>
</evidence>
<dbReference type="AlphaFoldDB" id="A0A1H9MH50"/>
<keyword evidence="1" id="KW-0808">Transferase</keyword>
<dbReference type="RefSeq" id="WP_089986486.1">
    <property type="nucleotide sequence ID" value="NZ_FMVP01000012.1"/>
</dbReference>